<proteinExistence type="predicted"/>
<organism evidence="1 2">
    <name type="scientific">Artomyces pyxidatus</name>
    <dbReference type="NCBI Taxonomy" id="48021"/>
    <lineage>
        <taxon>Eukaryota</taxon>
        <taxon>Fungi</taxon>
        <taxon>Dikarya</taxon>
        <taxon>Basidiomycota</taxon>
        <taxon>Agaricomycotina</taxon>
        <taxon>Agaricomycetes</taxon>
        <taxon>Russulales</taxon>
        <taxon>Auriscalpiaceae</taxon>
        <taxon>Artomyces</taxon>
    </lineage>
</organism>
<reference evidence="1" key="1">
    <citation type="submission" date="2021-03" db="EMBL/GenBank/DDBJ databases">
        <authorList>
            <consortium name="DOE Joint Genome Institute"/>
            <person name="Ahrendt S."/>
            <person name="Looney B.P."/>
            <person name="Miyauchi S."/>
            <person name="Morin E."/>
            <person name="Drula E."/>
            <person name="Courty P.E."/>
            <person name="Chicoki N."/>
            <person name="Fauchery L."/>
            <person name="Kohler A."/>
            <person name="Kuo A."/>
            <person name="Labutti K."/>
            <person name="Pangilinan J."/>
            <person name="Lipzen A."/>
            <person name="Riley R."/>
            <person name="Andreopoulos W."/>
            <person name="He G."/>
            <person name="Johnson J."/>
            <person name="Barry K.W."/>
            <person name="Grigoriev I.V."/>
            <person name="Nagy L."/>
            <person name="Hibbett D."/>
            <person name="Henrissat B."/>
            <person name="Matheny P.B."/>
            <person name="Labbe J."/>
            <person name="Martin F."/>
        </authorList>
    </citation>
    <scope>NUCLEOTIDE SEQUENCE</scope>
    <source>
        <strain evidence="1">HHB10654</strain>
    </source>
</reference>
<evidence type="ECO:0000313" key="1">
    <source>
        <dbReference type="EMBL" id="KAI0062193.1"/>
    </source>
</evidence>
<evidence type="ECO:0000313" key="2">
    <source>
        <dbReference type="Proteomes" id="UP000814140"/>
    </source>
</evidence>
<gene>
    <name evidence="1" type="ORF">BV25DRAFT_1825616</name>
</gene>
<sequence>MLASALAAALPAPTYAPTEEEEVFQQPAHPPTSTLSQSVVLRAAVPPYGQRQNWKPTSQEDFGA</sequence>
<dbReference type="Proteomes" id="UP000814140">
    <property type="component" value="Unassembled WGS sequence"/>
</dbReference>
<keyword evidence="2" id="KW-1185">Reference proteome</keyword>
<accession>A0ACB8T122</accession>
<protein>
    <submittedName>
        <fullName evidence="1">Uncharacterized protein</fullName>
    </submittedName>
</protein>
<comment type="caution">
    <text evidence="1">The sequence shown here is derived from an EMBL/GenBank/DDBJ whole genome shotgun (WGS) entry which is preliminary data.</text>
</comment>
<reference evidence="1" key="2">
    <citation type="journal article" date="2022" name="New Phytol.">
        <title>Evolutionary transition to the ectomycorrhizal habit in the genomes of a hyperdiverse lineage of mushroom-forming fungi.</title>
        <authorList>
            <person name="Looney B."/>
            <person name="Miyauchi S."/>
            <person name="Morin E."/>
            <person name="Drula E."/>
            <person name="Courty P.E."/>
            <person name="Kohler A."/>
            <person name="Kuo A."/>
            <person name="LaButti K."/>
            <person name="Pangilinan J."/>
            <person name="Lipzen A."/>
            <person name="Riley R."/>
            <person name="Andreopoulos W."/>
            <person name="He G."/>
            <person name="Johnson J."/>
            <person name="Nolan M."/>
            <person name="Tritt A."/>
            <person name="Barry K.W."/>
            <person name="Grigoriev I.V."/>
            <person name="Nagy L.G."/>
            <person name="Hibbett D."/>
            <person name="Henrissat B."/>
            <person name="Matheny P.B."/>
            <person name="Labbe J."/>
            <person name="Martin F.M."/>
        </authorList>
    </citation>
    <scope>NUCLEOTIDE SEQUENCE</scope>
    <source>
        <strain evidence="1">HHB10654</strain>
    </source>
</reference>
<dbReference type="EMBL" id="MU277208">
    <property type="protein sequence ID" value="KAI0062193.1"/>
    <property type="molecule type" value="Genomic_DNA"/>
</dbReference>
<name>A0ACB8T122_9AGAM</name>